<comment type="subcellular location">
    <subcellularLocation>
        <location evidence="1">Nucleus</location>
    </subcellularLocation>
</comment>
<feature type="region of interest" description="Disordered" evidence="3">
    <location>
        <begin position="478"/>
        <end position="516"/>
    </location>
</feature>
<dbReference type="InterPro" id="IPR014722">
    <property type="entry name" value="Rib_uL2_dom2"/>
</dbReference>
<dbReference type="AlphaFoldDB" id="S8DCX4"/>
<evidence type="ECO:0000256" key="2">
    <source>
        <dbReference type="ARBA" id="ARBA00023242"/>
    </source>
</evidence>
<proteinExistence type="predicted"/>
<evidence type="ECO:0000313" key="5">
    <source>
        <dbReference type="EMBL" id="EPS60663.1"/>
    </source>
</evidence>
<dbReference type="GO" id="GO:0006368">
    <property type="term" value="P:transcription elongation by RNA polymerase II"/>
    <property type="evidence" value="ECO:0007669"/>
    <property type="project" value="TreeGrafter"/>
</dbReference>
<feature type="domain" description="KOW" evidence="4">
    <location>
        <begin position="411"/>
        <end position="438"/>
    </location>
</feature>
<accession>S8DCX4</accession>
<dbReference type="CDD" id="cd06084">
    <property type="entry name" value="KOW_Spt5_4"/>
    <property type="match status" value="1"/>
</dbReference>
<feature type="domain" description="KOW" evidence="4">
    <location>
        <begin position="170"/>
        <end position="197"/>
    </location>
</feature>
<dbReference type="Pfam" id="PF23037">
    <property type="entry name" value="KOWx_SPT5"/>
    <property type="match status" value="1"/>
</dbReference>
<dbReference type="Proteomes" id="UP000015453">
    <property type="component" value="Unassembled WGS sequence"/>
</dbReference>
<dbReference type="SMART" id="SM00739">
    <property type="entry name" value="KOW"/>
    <property type="match status" value="3"/>
</dbReference>
<dbReference type="CDD" id="cd09888">
    <property type="entry name" value="NGN_Euk"/>
    <property type="match status" value="1"/>
</dbReference>
<dbReference type="GO" id="GO:0032784">
    <property type="term" value="P:regulation of DNA-templated transcription elongation"/>
    <property type="evidence" value="ECO:0007669"/>
    <property type="project" value="InterPro"/>
</dbReference>
<name>S8DCX4_9LAMI</name>
<dbReference type="InterPro" id="IPR039659">
    <property type="entry name" value="SPT5"/>
</dbReference>
<dbReference type="GO" id="GO:0032044">
    <property type="term" value="C:DSIF complex"/>
    <property type="evidence" value="ECO:0007669"/>
    <property type="project" value="TreeGrafter"/>
</dbReference>
<dbReference type="InterPro" id="IPR041977">
    <property type="entry name" value="KOW_Spt5_4"/>
</dbReference>
<dbReference type="InterPro" id="IPR005100">
    <property type="entry name" value="NGN-domain"/>
</dbReference>
<dbReference type="CDD" id="cd06081">
    <property type="entry name" value="KOW_Spt5_1"/>
    <property type="match status" value="1"/>
</dbReference>
<dbReference type="Pfam" id="PF23291">
    <property type="entry name" value="KOW4_SPT5"/>
    <property type="match status" value="1"/>
</dbReference>
<dbReference type="Pfam" id="PF03439">
    <property type="entry name" value="Spt5-NGN"/>
    <property type="match status" value="1"/>
</dbReference>
<dbReference type="InterPro" id="IPR041973">
    <property type="entry name" value="KOW_Spt5_1"/>
</dbReference>
<keyword evidence="6" id="KW-1185">Reference proteome</keyword>
<dbReference type="PANTHER" id="PTHR11125">
    <property type="entry name" value="SUPPRESSOR OF TY 5"/>
    <property type="match status" value="1"/>
</dbReference>
<dbReference type="FunFam" id="2.30.30.30:FF:000053">
    <property type="entry name" value="Protein RNA-directed DNA methylation 3"/>
    <property type="match status" value="1"/>
</dbReference>
<keyword evidence="2" id="KW-0539">Nucleus</keyword>
<dbReference type="InterPro" id="IPR036735">
    <property type="entry name" value="NGN_dom_sf"/>
</dbReference>
<dbReference type="Gene3D" id="2.30.30.30">
    <property type="match status" value="1"/>
</dbReference>
<feature type="non-terminal residue" evidence="5">
    <location>
        <position position="570"/>
    </location>
</feature>
<evidence type="ECO:0000259" key="4">
    <source>
        <dbReference type="SMART" id="SM00739"/>
    </source>
</evidence>
<dbReference type="GO" id="GO:0006357">
    <property type="term" value="P:regulation of transcription by RNA polymerase II"/>
    <property type="evidence" value="ECO:0007669"/>
    <property type="project" value="InterPro"/>
</dbReference>
<organism evidence="5 6">
    <name type="scientific">Genlisea aurea</name>
    <dbReference type="NCBI Taxonomy" id="192259"/>
    <lineage>
        <taxon>Eukaryota</taxon>
        <taxon>Viridiplantae</taxon>
        <taxon>Streptophyta</taxon>
        <taxon>Embryophyta</taxon>
        <taxon>Tracheophyta</taxon>
        <taxon>Spermatophyta</taxon>
        <taxon>Magnoliopsida</taxon>
        <taxon>eudicotyledons</taxon>
        <taxon>Gunneridae</taxon>
        <taxon>Pentapetalae</taxon>
        <taxon>asterids</taxon>
        <taxon>lamiids</taxon>
        <taxon>Lamiales</taxon>
        <taxon>Lentibulariaceae</taxon>
        <taxon>Genlisea</taxon>
    </lineage>
</organism>
<sequence>DFVEEDFSSEIKSVNDAGKAQQPLFVPKEEELSEEELERMVAERYRPGAGFVNFPEDDYENKNAVDKCIYVPAAKDPKMWRVKCMIGRERYSTFCLMQKYVDLKTMGNELQIISACALDHVRGFIFIEADKQSDIYEACKGLSTIYSSRLAVVPDKEISRLFSIRNTPGRISKGAWTRVKNGRYKGDLAQVVFMNEKSKKATVKLIPRVDLKALAEKFGGGVSARMSAIPPQSLISQSELEEFRPLIQQRLDRDINEKFDVLDGMMLKDGYLYKKISIDSLLSWGVMPTDDELLKFEPAKKAESADVQWLSELMGKIQKNEAEVVQNDKGGGKTGSSCSGSRGINFEIQDLVFLGQKDFGIVVGTEKAGDFKVMKHGPDGDSLVVTVKKTDMKSASFDSKLFFASDKHSNKVSVNDRARILDGPFKDREGTVKKIYRGVLFLYDEPDEFGDETNGYFCAKANICEKLGRPCDIPTEEECVGPAPPVSEDLSSSPKTPLSPDQSFQNTDNKSHSSRHDDAIFSVGQSLRIRVGPLKGYRCRVLAVRRSDITVKLDSLHKILTVKCDHLSEV</sequence>
<evidence type="ECO:0000256" key="3">
    <source>
        <dbReference type="SAM" id="MobiDB-lite"/>
    </source>
</evidence>
<gene>
    <name evidence="5" type="ORF">M569_14140</name>
</gene>
<dbReference type="OrthoDB" id="28901at2759"/>
<dbReference type="Gene3D" id="3.30.70.940">
    <property type="entry name" value="NusG, N-terminal domain"/>
    <property type="match status" value="1"/>
</dbReference>
<dbReference type="GO" id="GO:0003729">
    <property type="term" value="F:mRNA binding"/>
    <property type="evidence" value="ECO:0007669"/>
    <property type="project" value="TreeGrafter"/>
</dbReference>
<feature type="compositionally biased region" description="Polar residues" evidence="3">
    <location>
        <begin position="489"/>
        <end position="508"/>
    </location>
</feature>
<reference evidence="5 6" key="1">
    <citation type="journal article" date="2013" name="BMC Genomics">
        <title>The miniature genome of a carnivorous plant Genlisea aurea contains a low number of genes and short non-coding sequences.</title>
        <authorList>
            <person name="Leushkin E.V."/>
            <person name="Sutormin R.A."/>
            <person name="Nabieva E.R."/>
            <person name="Penin A.A."/>
            <person name="Kondrashov A.S."/>
            <person name="Logacheva M.D."/>
        </authorList>
    </citation>
    <scope>NUCLEOTIDE SEQUENCE [LARGE SCALE GENOMIC DNA]</scope>
</reference>
<dbReference type="Pfam" id="PF23042">
    <property type="entry name" value="KOW1_SPT5"/>
    <property type="match status" value="1"/>
</dbReference>
<evidence type="ECO:0000313" key="6">
    <source>
        <dbReference type="Proteomes" id="UP000015453"/>
    </source>
</evidence>
<dbReference type="EMBL" id="AUSU01007388">
    <property type="protein sequence ID" value="EPS60663.1"/>
    <property type="molecule type" value="Genomic_DNA"/>
</dbReference>
<dbReference type="InterPro" id="IPR057936">
    <property type="entry name" value="KOWx_Spt5"/>
</dbReference>
<evidence type="ECO:0000256" key="1">
    <source>
        <dbReference type="ARBA" id="ARBA00004123"/>
    </source>
</evidence>
<dbReference type="InterPro" id="IPR005824">
    <property type="entry name" value="KOW"/>
</dbReference>
<feature type="domain" description="KOW" evidence="4">
    <location>
        <begin position="520"/>
        <end position="547"/>
    </location>
</feature>
<comment type="caution">
    <text evidence="5">The sequence shown here is derived from an EMBL/GenBank/DDBJ whole genome shotgun (WGS) entry which is preliminary data.</text>
</comment>
<feature type="non-terminal residue" evidence="5">
    <location>
        <position position="1"/>
    </location>
</feature>
<dbReference type="PANTHER" id="PTHR11125:SF8">
    <property type="entry name" value="PROTEIN RNA-DIRECTED DNA METHYLATION 3"/>
    <property type="match status" value="1"/>
</dbReference>
<dbReference type="InterPro" id="IPR039385">
    <property type="entry name" value="NGN_Euk"/>
</dbReference>
<protein>
    <recommendedName>
        <fullName evidence="4">KOW domain-containing protein</fullName>
    </recommendedName>
</protein>